<evidence type="ECO:0000259" key="2">
    <source>
        <dbReference type="Pfam" id="PF00128"/>
    </source>
</evidence>
<dbReference type="InterPro" id="IPR006047">
    <property type="entry name" value="GH13_cat_dom"/>
</dbReference>
<name>A0A844FY62_9BACT</name>
<dbReference type="AlphaFoldDB" id="A0A844FY62"/>
<feature type="chain" id="PRO_5032352990" description="Glycosyl hydrolase family 13 catalytic domain-containing protein" evidence="1">
    <location>
        <begin position="23"/>
        <end position="148"/>
    </location>
</feature>
<dbReference type="Gene3D" id="3.20.20.80">
    <property type="entry name" value="Glycosidases"/>
    <property type="match status" value="1"/>
</dbReference>
<dbReference type="Proteomes" id="UP000435649">
    <property type="component" value="Unassembled WGS sequence"/>
</dbReference>
<dbReference type="EMBL" id="VUNS01000001">
    <property type="protein sequence ID" value="MST95674.1"/>
    <property type="molecule type" value="Genomic_DNA"/>
</dbReference>
<keyword evidence="4" id="KW-1185">Reference proteome</keyword>
<accession>A0A844FY62</accession>
<keyword evidence="1" id="KW-0732">Signal</keyword>
<dbReference type="InterPro" id="IPR017853">
    <property type="entry name" value="GH"/>
</dbReference>
<dbReference type="SUPFAM" id="SSF51445">
    <property type="entry name" value="(Trans)glycosidases"/>
    <property type="match status" value="1"/>
</dbReference>
<organism evidence="3 4">
    <name type="scientific">Victivallis lenta</name>
    <dbReference type="NCBI Taxonomy" id="2606640"/>
    <lineage>
        <taxon>Bacteria</taxon>
        <taxon>Pseudomonadati</taxon>
        <taxon>Lentisphaerota</taxon>
        <taxon>Lentisphaeria</taxon>
        <taxon>Victivallales</taxon>
        <taxon>Victivallaceae</taxon>
        <taxon>Victivallis</taxon>
    </lineage>
</organism>
<feature type="signal peptide" evidence="1">
    <location>
        <begin position="1"/>
        <end position="22"/>
    </location>
</feature>
<dbReference type="RefSeq" id="WP_154416739.1">
    <property type="nucleotide sequence ID" value="NZ_VUNS01000001.1"/>
</dbReference>
<dbReference type="CDD" id="cd00551">
    <property type="entry name" value="AmyAc_family"/>
    <property type="match status" value="1"/>
</dbReference>
<feature type="domain" description="Glycosyl hydrolase family 13 catalytic" evidence="2">
    <location>
        <begin position="67"/>
        <end position="147"/>
    </location>
</feature>
<evidence type="ECO:0000313" key="3">
    <source>
        <dbReference type="EMBL" id="MST95674.1"/>
    </source>
</evidence>
<dbReference type="Pfam" id="PF00128">
    <property type="entry name" value="Alpha-amylase"/>
    <property type="match status" value="1"/>
</dbReference>
<evidence type="ECO:0000256" key="1">
    <source>
        <dbReference type="SAM" id="SignalP"/>
    </source>
</evidence>
<sequence length="148" mass="16082">MNMKRTAPFFAALFAGSLLAGAAIDNSALMPPYKPDAEVVMEKDAEGGETPDWIKSLIIVELRIHSASTDGTVKGLLPALDHLAEMGVNGVWLTPPINGGNGYGNFGIHTLSPLLTGEKNPVKQWQVLRNFVDEAHKRNIRVFFDVVN</sequence>
<reference evidence="3 4" key="1">
    <citation type="submission" date="2019-08" db="EMBL/GenBank/DDBJ databases">
        <title>In-depth cultivation of the pig gut microbiome towards novel bacterial diversity and tailored functional studies.</title>
        <authorList>
            <person name="Wylensek D."/>
            <person name="Hitch T.C.A."/>
            <person name="Clavel T."/>
        </authorList>
    </citation>
    <scope>NUCLEOTIDE SEQUENCE [LARGE SCALE GENOMIC DNA]</scope>
    <source>
        <strain evidence="3 4">BBE-744-WT-12</strain>
    </source>
</reference>
<evidence type="ECO:0000313" key="4">
    <source>
        <dbReference type="Proteomes" id="UP000435649"/>
    </source>
</evidence>
<dbReference type="GO" id="GO:0005975">
    <property type="term" value="P:carbohydrate metabolic process"/>
    <property type="evidence" value="ECO:0007669"/>
    <property type="project" value="InterPro"/>
</dbReference>
<proteinExistence type="predicted"/>
<comment type="caution">
    <text evidence="3">The sequence shown here is derived from an EMBL/GenBank/DDBJ whole genome shotgun (WGS) entry which is preliminary data.</text>
</comment>
<protein>
    <recommendedName>
        <fullName evidence="2">Glycosyl hydrolase family 13 catalytic domain-containing protein</fullName>
    </recommendedName>
</protein>
<gene>
    <name evidence="3" type="ORF">FYJ85_01250</name>
</gene>